<evidence type="ECO:0000256" key="1">
    <source>
        <dbReference type="SAM" id="SignalP"/>
    </source>
</evidence>
<organism evidence="2 3">
    <name type="scientific">Blastochloris sulfoviridis</name>
    <dbReference type="NCBI Taxonomy" id="50712"/>
    <lineage>
        <taxon>Bacteria</taxon>
        <taxon>Pseudomonadati</taxon>
        <taxon>Pseudomonadota</taxon>
        <taxon>Alphaproteobacteria</taxon>
        <taxon>Hyphomicrobiales</taxon>
        <taxon>Blastochloridaceae</taxon>
        <taxon>Blastochloris</taxon>
    </lineage>
</organism>
<feature type="chain" id="PRO_5024437599" description="DUF3016 domain-containing protein" evidence="1">
    <location>
        <begin position="29"/>
        <end position="175"/>
    </location>
</feature>
<protein>
    <recommendedName>
        <fullName evidence="4">DUF3016 domain-containing protein</fullName>
    </recommendedName>
</protein>
<dbReference type="InterPro" id="IPR006311">
    <property type="entry name" value="TAT_signal"/>
</dbReference>
<keyword evidence="1" id="KW-0732">Signal</keyword>
<proteinExistence type="predicted"/>
<feature type="signal peptide" evidence="1">
    <location>
        <begin position="1"/>
        <end position="28"/>
    </location>
</feature>
<name>A0A5M6I3Z8_9HYPH</name>
<sequence>MVSRADPFTRRAVLAALSGALAALPALARPAAAQGATTFRAITIDTSPLARLGDPRDAELIRRNLSRELPAAFAGRVTGARGAPTLVVRITSLSLGSYTGTASGGGGGGGSTVDTDYLEGEALVVPAGSKTPSARVPMLSAVPSASAGAWYLPDNEERRIAYISSFFAGWLAKRV</sequence>
<gene>
    <name evidence="2" type="ORF">F1193_05295</name>
</gene>
<dbReference type="Proteomes" id="UP000323886">
    <property type="component" value="Unassembled WGS sequence"/>
</dbReference>
<accession>A0A5M6I3Z8</accession>
<comment type="caution">
    <text evidence="2">The sequence shown here is derived from an EMBL/GenBank/DDBJ whole genome shotgun (WGS) entry which is preliminary data.</text>
</comment>
<reference evidence="2 3" key="1">
    <citation type="submission" date="2019-09" db="EMBL/GenBank/DDBJ databases">
        <title>Draft Whole-Genome sequence of Blastochloris sulfoviridis DSM 729.</title>
        <authorList>
            <person name="Meyer T.E."/>
            <person name="Kyndt J.A."/>
        </authorList>
    </citation>
    <scope>NUCLEOTIDE SEQUENCE [LARGE SCALE GENOMIC DNA]</scope>
    <source>
        <strain evidence="2 3">DSM 729</strain>
    </source>
</reference>
<dbReference type="EMBL" id="VWPL01000006">
    <property type="protein sequence ID" value="KAA5602579.1"/>
    <property type="molecule type" value="Genomic_DNA"/>
</dbReference>
<evidence type="ECO:0000313" key="2">
    <source>
        <dbReference type="EMBL" id="KAA5602579.1"/>
    </source>
</evidence>
<dbReference type="OrthoDB" id="8159918at2"/>
<dbReference type="PROSITE" id="PS51318">
    <property type="entry name" value="TAT"/>
    <property type="match status" value="1"/>
</dbReference>
<evidence type="ECO:0000313" key="3">
    <source>
        <dbReference type="Proteomes" id="UP000323886"/>
    </source>
</evidence>
<evidence type="ECO:0008006" key="4">
    <source>
        <dbReference type="Google" id="ProtNLM"/>
    </source>
</evidence>
<dbReference type="RefSeq" id="WP_150096630.1">
    <property type="nucleotide sequence ID" value="NZ_VWPL01000006.1"/>
</dbReference>
<keyword evidence="3" id="KW-1185">Reference proteome</keyword>
<dbReference type="AlphaFoldDB" id="A0A5M6I3Z8"/>